<sequence>MNGIDKITQRIGADTQAEIDRILADAAAQAEAAADKFRTQAEAEDRDLLAKSERTAAEREERLVSAAQMEARKTLLTAKQEMVERAYQRALEKLRSLPQEQYVELLAALLVRASSTGREEVVFSTEDREGAGKAAVARANELLAKEAAPELPLGDGVVANLLNKVAAGVSAFAQGTAMLAVSEETRDISGGFILKDGRIEVNCTFDALVRAEREQTAGEVAKLLFPEA</sequence>
<dbReference type="KEGG" id="obj:EIO64_17705"/>
<evidence type="ECO:0000256" key="1">
    <source>
        <dbReference type="ARBA" id="ARBA00005901"/>
    </source>
</evidence>
<evidence type="ECO:0000256" key="2">
    <source>
        <dbReference type="ARBA" id="ARBA00022448"/>
    </source>
</evidence>
<keyword evidence="6" id="KW-1185">Reference proteome</keyword>
<organism evidence="5 6">
    <name type="scientific">Dysosmobacter welbionis</name>
    <dbReference type="NCBI Taxonomy" id="2093857"/>
    <lineage>
        <taxon>Bacteria</taxon>
        <taxon>Bacillati</taxon>
        <taxon>Bacillota</taxon>
        <taxon>Clostridia</taxon>
        <taxon>Eubacteriales</taxon>
        <taxon>Oscillospiraceae</taxon>
        <taxon>Dysosmobacter</taxon>
    </lineage>
</organism>
<keyword evidence="3 4" id="KW-0406">Ion transport</keyword>
<gene>
    <name evidence="4" type="primary">atpE</name>
    <name evidence="5" type="ORF">EIO64_17705</name>
</gene>
<evidence type="ECO:0000313" key="6">
    <source>
        <dbReference type="Proteomes" id="UP000298642"/>
    </source>
</evidence>
<dbReference type="InterPro" id="IPR038495">
    <property type="entry name" value="ATPase_E_C"/>
</dbReference>
<comment type="function">
    <text evidence="4">Produces ATP from ADP in the presence of a proton gradient across the membrane.</text>
</comment>
<dbReference type="GO" id="GO:0046933">
    <property type="term" value="F:proton-transporting ATP synthase activity, rotational mechanism"/>
    <property type="evidence" value="ECO:0007669"/>
    <property type="project" value="UniProtKB-UniRule"/>
</dbReference>
<dbReference type="Proteomes" id="UP000298642">
    <property type="component" value="Chromosome"/>
</dbReference>
<dbReference type="Pfam" id="PF01991">
    <property type="entry name" value="vATP-synt_E"/>
    <property type="match status" value="1"/>
</dbReference>
<evidence type="ECO:0000256" key="4">
    <source>
        <dbReference type="HAMAP-Rule" id="MF_00311"/>
    </source>
</evidence>
<keyword evidence="4" id="KW-0066">ATP synthesis</keyword>
<dbReference type="InterPro" id="IPR002842">
    <property type="entry name" value="ATPase_V1_Esu"/>
</dbReference>
<proteinExistence type="inferred from homology"/>
<evidence type="ECO:0000313" key="5">
    <source>
        <dbReference type="EMBL" id="QCI60815.1"/>
    </source>
</evidence>
<dbReference type="GO" id="GO:0005524">
    <property type="term" value="F:ATP binding"/>
    <property type="evidence" value="ECO:0007669"/>
    <property type="project" value="UniProtKB-UniRule"/>
</dbReference>
<protein>
    <recommendedName>
        <fullName evidence="4">V-type proton ATPase subunit E</fullName>
    </recommendedName>
    <alternativeName>
        <fullName evidence="4">V-ATPase subunit E</fullName>
    </alternativeName>
</protein>
<dbReference type="HAMAP" id="MF_00311">
    <property type="entry name" value="ATP_synth_E_arch"/>
    <property type="match status" value="1"/>
</dbReference>
<keyword evidence="4" id="KW-0375">Hydrogen ion transport</keyword>
<dbReference type="Gene3D" id="3.30.2320.30">
    <property type="entry name" value="ATP synthase, E subunit, C-terminal"/>
    <property type="match status" value="1"/>
</dbReference>
<dbReference type="EMBL" id="CP034413">
    <property type="protein sequence ID" value="QCI60815.1"/>
    <property type="molecule type" value="Genomic_DNA"/>
</dbReference>
<comment type="similarity">
    <text evidence="1 4">Belongs to the V-ATPase E subunit family.</text>
</comment>
<name>A0A4D7ASJ4_9FIRM</name>
<dbReference type="RefSeq" id="WP_119310925.1">
    <property type="nucleotide sequence ID" value="NZ_CP034413.3"/>
</dbReference>
<accession>A0A4D7ASJ4</accession>
<dbReference type="SUPFAM" id="SSF160527">
    <property type="entry name" value="V-type ATPase subunit E-like"/>
    <property type="match status" value="1"/>
</dbReference>
<dbReference type="GO" id="GO:0042777">
    <property type="term" value="P:proton motive force-driven plasma membrane ATP synthesis"/>
    <property type="evidence" value="ECO:0007669"/>
    <property type="project" value="UniProtKB-UniRule"/>
</dbReference>
<keyword evidence="2 4" id="KW-0813">Transport</keyword>
<evidence type="ECO:0000256" key="3">
    <source>
        <dbReference type="ARBA" id="ARBA00023065"/>
    </source>
</evidence>
<dbReference type="GO" id="GO:0046961">
    <property type="term" value="F:proton-transporting ATPase activity, rotational mechanism"/>
    <property type="evidence" value="ECO:0007669"/>
    <property type="project" value="InterPro"/>
</dbReference>
<reference evidence="6" key="1">
    <citation type="submission" date="2018-12" db="EMBL/GenBank/DDBJ databases">
        <title>Dusodibacter welbiota gen. nov., sp. nov., isolated from human faeces and emended description of the Oscillibacter genus.</title>
        <authorList>
            <person name="Le Roy T."/>
            <person name="Van der Smissen P."/>
            <person name="Delzenne N."/>
            <person name="Muccioli G."/>
            <person name="Collet J.F."/>
            <person name="Cani P.D."/>
        </authorList>
    </citation>
    <scope>NUCLEOTIDE SEQUENCE [LARGE SCALE GENOMIC DNA]</scope>
    <source>
        <strain evidence="6">J115</strain>
    </source>
</reference>
<dbReference type="AlphaFoldDB" id="A0A4D7ASJ4"/>
<dbReference type="GO" id="GO:0033178">
    <property type="term" value="C:proton-transporting two-sector ATPase complex, catalytic domain"/>
    <property type="evidence" value="ECO:0007669"/>
    <property type="project" value="InterPro"/>
</dbReference>